<dbReference type="PANTHER" id="PTHR28670:SF1">
    <property type="entry name" value="UV-STIMULATED SCAFFOLD PROTEIN A"/>
    <property type="match status" value="1"/>
</dbReference>
<dbReference type="PANTHER" id="PTHR28670">
    <property type="entry name" value="UV-STIMULATED SCAFFOLD PROTEIN A"/>
    <property type="match status" value="1"/>
</dbReference>
<dbReference type="HOGENOM" id="CLU_023577_0_0_1"/>
<dbReference type="KEGG" id="ddi:DDB_G0268700"/>
<dbReference type="Pfam" id="PF20867">
    <property type="entry name" value="UVSSA_N"/>
    <property type="match status" value="1"/>
</dbReference>
<evidence type="ECO:0000313" key="2">
    <source>
        <dbReference type="Proteomes" id="UP000002195"/>
    </source>
</evidence>
<accession>Q55EZ7</accession>
<dbReference type="AlphaFoldDB" id="Q55EZ7"/>
<name>Q55EZ7_DICDI</name>
<dbReference type="VEuPathDB" id="AmoebaDB:DDB_G0268700"/>
<evidence type="ECO:0000313" key="1">
    <source>
        <dbReference type="EMBL" id="EAL72939.1"/>
    </source>
</evidence>
<keyword evidence="2" id="KW-1185">Reference proteome</keyword>
<dbReference type="InParanoid" id="Q55EZ7"/>
<proteinExistence type="predicted"/>
<dbReference type="GO" id="GO:0009411">
    <property type="term" value="P:response to UV"/>
    <property type="evidence" value="ECO:0007669"/>
    <property type="project" value="InterPro"/>
</dbReference>
<reference evidence="1 2" key="1">
    <citation type="journal article" date="2005" name="Nature">
        <title>The genome of the social amoeba Dictyostelium discoideum.</title>
        <authorList>
            <consortium name="The Dictyostelium discoideum Sequencing Consortium"/>
            <person name="Eichinger L."/>
            <person name="Pachebat J.A."/>
            <person name="Glockner G."/>
            <person name="Rajandream M.A."/>
            <person name="Sucgang R."/>
            <person name="Berriman M."/>
            <person name="Song J."/>
            <person name="Olsen R."/>
            <person name="Szafranski K."/>
            <person name="Xu Q."/>
            <person name="Tunggal B."/>
            <person name="Kummerfeld S."/>
            <person name="Madera M."/>
            <person name="Konfortov B.A."/>
            <person name="Rivero F."/>
            <person name="Bankier A.T."/>
            <person name="Lehmann R."/>
            <person name="Hamlin N."/>
            <person name="Davies R."/>
            <person name="Gaudet P."/>
            <person name="Fey P."/>
            <person name="Pilcher K."/>
            <person name="Chen G."/>
            <person name="Saunders D."/>
            <person name="Sodergren E."/>
            <person name="Davis P."/>
            <person name="Kerhornou A."/>
            <person name="Nie X."/>
            <person name="Hall N."/>
            <person name="Anjard C."/>
            <person name="Hemphill L."/>
            <person name="Bason N."/>
            <person name="Farbrother P."/>
            <person name="Desany B."/>
            <person name="Just E."/>
            <person name="Morio T."/>
            <person name="Rost R."/>
            <person name="Churcher C."/>
            <person name="Cooper J."/>
            <person name="Haydock S."/>
            <person name="van Driessche N."/>
            <person name="Cronin A."/>
            <person name="Goodhead I."/>
            <person name="Muzny D."/>
            <person name="Mourier T."/>
            <person name="Pain A."/>
            <person name="Lu M."/>
            <person name="Harper D."/>
            <person name="Lindsay R."/>
            <person name="Hauser H."/>
            <person name="James K."/>
            <person name="Quiles M."/>
            <person name="Madan Babu M."/>
            <person name="Saito T."/>
            <person name="Buchrieser C."/>
            <person name="Wardroper A."/>
            <person name="Felder M."/>
            <person name="Thangavelu M."/>
            <person name="Johnson D."/>
            <person name="Knights A."/>
            <person name="Loulseged H."/>
            <person name="Mungall K."/>
            <person name="Oliver K."/>
            <person name="Price C."/>
            <person name="Quail M.A."/>
            <person name="Urushihara H."/>
            <person name="Hernandez J."/>
            <person name="Rabbinowitsch E."/>
            <person name="Steffen D."/>
            <person name="Sanders M."/>
            <person name="Ma J."/>
            <person name="Kohara Y."/>
            <person name="Sharp S."/>
            <person name="Simmonds M."/>
            <person name="Spiegler S."/>
            <person name="Tivey A."/>
            <person name="Sugano S."/>
            <person name="White B."/>
            <person name="Walker D."/>
            <person name="Woodward J."/>
            <person name="Winckler T."/>
            <person name="Tanaka Y."/>
            <person name="Shaulsky G."/>
            <person name="Schleicher M."/>
            <person name="Weinstock G."/>
            <person name="Rosenthal A."/>
            <person name="Cox E.C."/>
            <person name="Chisholm R.L."/>
            <person name="Gibbs R."/>
            <person name="Loomis W.F."/>
            <person name="Platzer M."/>
            <person name="Kay R.R."/>
            <person name="Williams J."/>
            <person name="Dear P.H."/>
            <person name="Noegel A.A."/>
            <person name="Barrell B."/>
            <person name="Kuspa A."/>
        </authorList>
    </citation>
    <scope>NUCLEOTIDE SEQUENCE [LARGE SCALE GENOMIC DNA]</scope>
    <source>
        <strain evidence="1 2">AX4</strain>
    </source>
</reference>
<dbReference type="EMBL" id="AAFI02000004">
    <property type="protein sequence ID" value="EAL72939.1"/>
    <property type="molecule type" value="Genomic_DNA"/>
</dbReference>
<dbReference type="GeneID" id="8616556"/>
<sequence>MDLESRKKLSDLIKTATSTGTLELSTEHAQQFKLILKQSNSNVKSAFDLLFDRLKIKHSQVNITYF</sequence>
<dbReference type="dictyBase" id="DDB_G0268698"/>
<comment type="caution">
    <text evidence="1">The sequence shown here is derived from an EMBL/GenBank/DDBJ whole genome shotgun (WGS) entry which is preliminary data.</text>
</comment>
<dbReference type="Proteomes" id="UP000002195">
    <property type="component" value="Unassembled WGS sequence"/>
</dbReference>
<dbReference type="RefSeq" id="XP_646873.1">
    <property type="nucleotide sequence ID" value="XM_641781.1"/>
</dbReference>
<dbReference type="SMR" id="Q55EZ7"/>
<dbReference type="InterPro" id="IPR049408">
    <property type="entry name" value="UVSSA_N_a-solenoid_rpt"/>
</dbReference>
<gene>
    <name evidence="1" type="ORF">DDB_G0268700</name>
</gene>
<protein>
    <submittedName>
        <fullName evidence="1">Uncharacterized protein</fullName>
    </submittedName>
</protein>
<organism evidence="1 2">
    <name type="scientific">Dictyostelium discoideum</name>
    <name type="common">Social amoeba</name>
    <dbReference type="NCBI Taxonomy" id="44689"/>
    <lineage>
        <taxon>Eukaryota</taxon>
        <taxon>Amoebozoa</taxon>
        <taxon>Evosea</taxon>
        <taxon>Eumycetozoa</taxon>
        <taxon>Dictyostelia</taxon>
        <taxon>Dictyosteliales</taxon>
        <taxon>Dictyosteliaceae</taxon>
        <taxon>Dictyostelium</taxon>
    </lineage>
</organism>
<dbReference type="InterPro" id="IPR018610">
    <property type="entry name" value="UVSSA"/>
</dbReference>